<feature type="region of interest" description="Disordered" evidence="1">
    <location>
        <begin position="1"/>
        <end position="91"/>
    </location>
</feature>
<comment type="caution">
    <text evidence="2">The sequence shown here is derived from an EMBL/GenBank/DDBJ whole genome shotgun (WGS) entry which is preliminary data.</text>
</comment>
<feature type="compositionally biased region" description="Polar residues" evidence="1">
    <location>
        <begin position="1"/>
        <end position="10"/>
    </location>
</feature>
<proteinExistence type="predicted"/>
<reference evidence="2 3" key="1">
    <citation type="journal article" date="2015" name="Sci. Rep.">
        <title>Chromosome-level genome map provides insights into diverse defense mechanisms in the medicinal fungus Ganoderma sinense.</title>
        <authorList>
            <person name="Zhu Y."/>
            <person name="Xu J."/>
            <person name="Sun C."/>
            <person name="Zhou S."/>
            <person name="Xu H."/>
            <person name="Nelson D.R."/>
            <person name="Qian J."/>
            <person name="Song J."/>
            <person name="Luo H."/>
            <person name="Xiang L."/>
            <person name="Li Y."/>
            <person name="Xu Z."/>
            <person name="Ji A."/>
            <person name="Wang L."/>
            <person name="Lu S."/>
            <person name="Hayward A."/>
            <person name="Sun W."/>
            <person name="Li X."/>
            <person name="Schwartz D.C."/>
            <person name="Wang Y."/>
            <person name="Chen S."/>
        </authorList>
    </citation>
    <scope>NUCLEOTIDE SEQUENCE [LARGE SCALE GENOMIC DNA]</scope>
    <source>
        <strain evidence="2 3">ZZ0214-1</strain>
    </source>
</reference>
<keyword evidence="3" id="KW-1185">Reference proteome</keyword>
<name>A0A2G8RNM9_9APHY</name>
<evidence type="ECO:0000313" key="3">
    <source>
        <dbReference type="Proteomes" id="UP000230002"/>
    </source>
</evidence>
<feature type="compositionally biased region" description="Polar residues" evidence="1">
    <location>
        <begin position="42"/>
        <end position="57"/>
    </location>
</feature>
<accession>A0A2G8RNM9</accession>
<organism evidence="2 3">
    <name type="scientific">Ganoderma sinense ZZ0214-1</name>
    <dbReference type="NCBI Taxonomy" id="1077348"/>
    <lineage>
        <taxon>Eukaryota</taxon>
        <taxon>Fungi</taxon>
        <taxon>Dikarya</taxon>
        <taxon>Basidiomycota</taxon>
        <taxon>Agaricomycotina</taxon>
        <taxon>Agaricomycetes</taxon>
        <taxon>Polyporales</taxon>
        <taxon>Polyporaceae</taxon>
        <taxon>Ganoderma</taxon>
    </lineage>
</organism>
<dbReference type="Proteomes" id="UP000230002">
    <property type="component" value="Unassembled WGS sequence"/>
</dbReference>
<dbReference type="EMBL" id="AYKW01000068">
    <property type="protein sequence ID" value="PIL23107.1"/>
    <property type="molecule type" value="Genomic_DNA"/>
</dbReference>
<evidence type="ECO:0000313" key="2">
    <source>
        <dbReference type="EMBL" id="PIL23107.1"/>
    </source>
</evidence>
<dbReference type="AlphaFoldDB" id="A0A2G8RNM9"/>
<sequence>MATLTRTRPTFQAAEESSDAEHHRPLHLDIPTPFPNVRRLEGSSSSNTPQDVATTPSMGEMEVGQAAGSAAAVEGSRAEATETETDMASASEELATNMGECSPRCGYLLPSMLVRNDLSPG</sequence>
<protein>
    <submittedName>
        <fullName evidence="2">Uncharacterized protein</fullName>
    </submittedName>
</protein>
<gene>
    <name evidence="2" type="ORF">GSI_14416</name>
</gene>
<evidence type="ECO:0000256" key="1">
    <source>
        <dbReference type="SAM" id="MobiDB-lite"/>
    </source>
</evidence>